<dbReference type="AlphaFoldDB" id="A0A6B2LRQ1"/>
<sequence>MCPLSRNVNLVLKVSEVVLTQAAFIPPFHFNRTLKVAEVLLGDTTGSILAILKNEEIEVASPGSTVELLNVSIVMDHGYMRLVLNPWSSIKPLILPQHTQLMHVNLSRNLSNIEYQKVIL</sequence>
<dbReference type="Pfam" id="PF21473">
    <property type="entry name" value="OB_Ssb-like"/>
    <property type="match status" value="1"/>
</dbReference>
<name>A0A6B2LRQ1_9EUKA</name>
<accession>A0A6B2LRQ1</accession>
<reference evidence="2" key="1">
    <citation type="journal article" date="2020" name="J. Eukaryot. Microbiol.">
        <title>De novo Sequencing, Assembly and Annotation of the Transcriptome for the Free-Living Testate Amoeba Arcella intermedia.</title>
        <authorList>
            <person name="Ribeiro G.M."/>
            <person name="Porfirio-Sousa A.L."/>
            <person name="Maurer-Alcala X.X."/>
            <person name="Katz L.A."/>
            <person name="Lahr D.J.G."/>
        </authorList>
    </citation>
    <scope>NUCLEOTIDE SEQUENCE</scope>
</reference>
<dbReference type="SUPFAM" id="SSF50249">
    <property type="entry name" value="Nucleic acid-binding proteins"/>
    <property type="match status" value="1"/>
</dbReference>
<feature type="domain" description="Single-stranded DNA binding protein Ssb-like OB fold" evidence="1">
    <location>
        <begin position="3"/>
        <end position="91"/>
    </location>
</feature>
<organism evidence="2">
    <name type="scientific">Arcella intermedia</name>
    <dbReference type="NCBI Taxonomy" id="1963864"/>
    <lineage>
        <taxon>Eukaryota</taxon>
        <taxon>Amoebozoa</taxon>
        <taxon>Tubulinea</taxon>
        <taxon>Elardia</taxon>
        <taxon>Arcellinida</taxon>
        <taxon>Sphaerothecina</taxon>
        <taxon>Arcellidae</taxon>
        <taxon>Arcella</taxon>
    </lineage>
</organism>
<dbReference type="InterPro" id="IPR012340">
    <property type="entry name" value="NA-bd_OB-fold"/>
</dbReference>
<evidence type="ECO:0000313" key="2">
    <source>
        <dbReference type="EMBL" id="NDV39716.1"/>
    </source>
</evidence>
<evidence type="ECO:0000259" key="1">
    <source>
        <dbReference type="Pfam" id="PF21473"/>
    </source>
</evidence>
<dbReference type="Gene3D" id="2.40.50.140">
    <property type="entry name" value="Nucleic acid-binding proteins"/>
    <property type="match status" value="1"/>
</dbReference>
<dbReference type="EMBL" id="GIBP01010747">
    <property type="protein sequence ID" value="NDV39716.1"/>
    <property type="molecule type" value="Transcribed_RNA"/>
</dbReference>
<protein>
    <recommendedName>
        <fullName evidence="1">Single-stranded DNA binding protein Ssb-like OB fold domain-containing protein</fullName>
    </recommendedName>
</protein>
<proteinExistence type="predicted"/>
<dbReference type="PANTHER" id="PTHR31472:SF5">
    <property type="entry name" value="OS05G0244600 PROTEIN"/>
    <property type="match status" value="1"/>
</dbReference>
<dbReference type="PANTHER" id="PTHR31472">
    <property type="entry name" value="OS05G0244600 PROTEIN"/>
    <property type="match status" value="1"/>
</dbReference>
<dbReference type="InterPro" id="IPR048970">
    <property type="entry name" value="OB_Ssb-like"/>
</dbReference>